<accession>A0A1C3IZ81</accession>
<dbReference type="EMBL" id="FLQP01000050">
    <property type="protein sequence ID" value="SBS66724.1"/>
    <property type="molecule type" value="Genomic_DNA"/>
</dbReference>
<dbReference type="AlphaFoldDB" id="A0A1C3IZ81"/>
<dbReference type="GeneID" id="94234457"/>
<protein>
    <recommendedName>
        <fullName evidence="4">Secreted protein</fullName>
    </recommendedName>
</protein>
<proteinExistence type="predicted"/>
<dbReference type="RefSeq" id="WP_065679818.1">
    <property type="nucleotide sequence ID" value="NZ_AP025460.1"/>
</dbReference>
<feature type="chain" id="PRO_5008676071" description="Secreted protein" evidence="1">
    <location>
        <begin position="21"/>
        <end position="88"/>
    </location>
</feature>
<dbReference type="Proteomes" id="UP000092876">
    <property type="component" value="Unassembled WGS sequence"/>
</dbReference>
<evidence type="ECO:0000256" key="1">
    <source>
        <dbReference type="SAM" id="SignalP"/>
    </source>
</evidence>
<sequence length="88" mass="9189">MKKLIILLGLTSLFASSVFAGGTFGGNPGDISKMKELLEPQWNGKAGIQNTSSYGAIVQWKADVCGTMNGHVTDVTQCGSDTPKGKAL</sequence>
<feature type="signal peptide" evidence="1">
    <location>
        <begin position="1"/>
        <end position="20"/>
    </location>
</feature>
<evidence type="ECO:0000313" key="3">
    <source>
        <dbReference type="Proteomes" id="UP000092876"/>
    </source>
</evidence>
<name>A0A1C3IZ81_9VIBR</name>
<gene>
    <name evidence="2" type="ORF">VAT7223_03327</name>
</gene>
<evidence type="ECO:0000313" key="2">
    <source>
        <dbReference type="EMBL" id="SBS66724.1"/>
    </source>
</evidence>
<evidence type="ECO:0008006" key="4">
    <source>
        <dbReference type="Google" id="ProtNLM"/>
    </source>
</evidence>
<keyword evidence="1" id="KW-0732">Signal</keyword>
<organism evidence="2 3">
    <name type="scientific">Vibrio atlanticus</name>
    <dbReference type="NCBI Taxonomy" id="693153"/>
    <lineage>
        <taxon>Bacteria</taxon>
        <taxon>Pseudomonadati</taxon>
        <taxon>Pseudomonadota</taxon>
        <taxon>Gammaproteobacteria</taxon>
        <taxon>Vibrionales</taxon>
        <taxon>Vibrionaceae</taxon>
        <taxon>Vibrio</taxon>
    </lineage>
</organism>
<reference evidence="3" key="1">
    <citation type="submission" date="2016-06" db="EMBL/GenBank/DDBJ databases">
        <authorList>
            <person name="Rodrigo-Torres Lidia"/>
            <person name="Arahal R.David."/>
        </authorList>
    </citation>
    <scope>NUCLEOTIDE SEQUENCE [LARGE SCALE GENOMIC DNA]</scope>
    <source>
        <strain evidence="3">CECT 7223</strain>
    </source>
</reference>